<gene>
    <name evidence="1" type="ORF">OTUT144_1776</name>
</gene>
<accession>A0A0F3RJK6</accession>
<organism evidence="1 2">
    <name type="scientific">Orientia tsutsugamushi str. UT144</name>
    <dbReference type="NCBI Taxonomy" id="1441384"/>
    <lineage>
        <taxon>Bacteria</taxon>
        <taxon>Pseudomonadati</taxon>
        <taxon>Pseudomonadota</taxon>
        <taxon>Alphaproteobacteria</taxon>
        <taxon>Rickettsiales</taxon>
        <taxon>Rickettsiaceae</taxon>
        <taxon>Rickettsieae</taxon>
        <taxon>Orientia</taxon>
    </lineage>
</organism>
<comment type="caution">
    <text evidence="1">The sequence shown here is derived from an EMBL/GenBank/DDBJ whole genome shotgun (WGS) entry which is preliminary data.</text>
</comment>
<name>A0A0F3RJK6_ORITS</name>
<dbReference type="PATRIC" id="fig|1441384.3.peg.646"/>
<sequence>MKSWKLQQLEKDLVKIVNNTLRSEIQEIVNPGGETSYLVPGVKDIENTASKFRKYKKGSIHNQEKLVSEGTGNFVCDSNVYNS</sequence>
<evidence type="ECO:0000313" key="2">
    <source>
        <dbReference type="Proteomes" id="UP000033580"/>
    </source>
</evidence>
<proteinExistence type="predicted"/>
<dbReference type="AlphaFoldDB" id="A0A0F3RJK6"/>
<dbReference type="EMBL" id="LAOR01000152">
    <property type="protein sequence ID" value="KJW06191.1"/>
    <property type="molecule type" value="Genomic_DNA"/>
</dbReference>
<reference evidence="1 2" key="1">
    <citation type="submission" date="2015-01" db="EMBL/GenBank/DDBJ databases">
        <title>Genome Sequencing of Rickettsiales.</title>
        <authorList>
            <person name="Daugherty S.C."/>
            <person name="Su Q."/>
            <person name="Abolude K."/>
            <person name="Beier-Sexton M."/>
            <person name="Carlyon J.A."/>
            <person name="Carter R."/>
            <person name="Day N.P."/>
            <person name="Dumler S.J."/>
            <person name="Dyachenko V."/>
            <person name="Godinez A."/>
            <person name="Kurtti T.J."/>
            <person name="Lichay M."/>
            <person name="Mullins K.E."/>
            <person name="Ott S."/>
            <person name="Pappas-Brown V."/>
            <person name="Paris D.H."/>
            <person name="Patel P."/>
            <person name="Richards A.L."/>
            <person name="Sadzewicz L."/>
            <person name="Sears K."/>
            <person name="Seidman D."/>
            <person name="Sengamalay N."/>
            <person name="Stenos J."/>
            <person name="Tallon L.J."/>
            <person name="Vincent G."/>
            <person name="Fraser C.M."/>
            <person name="Munderloh U."/>
            <person name="Dunning-Hotopp J.C."/>
        </authorList>
    </citation>
    <scope>NUCLEOTIDE SEQUENCE [LARGE SCALE GENOMIC DNA]</scope>
    <source>
        <strain evidence="1 2">UT144</strain>
    </source>
</reference>
<protein>
    <submittedName>
        <fullName evidence="1">Uncharacterized protein</fullName>
    </submittedName>
</protein>
<dbReference type="Proteomes" id="UP000033580">
    <property type="component" value="Unassembled WGS sequence"/>
</dbReference>
<evidence type="ECO:0000313" key="1">
    <source>
        <dbReference type="EMBL" id="KJW06191.1"/>
    </source>
</evidence>